<name>A0ABD0JD62_9CAEN</name>
<keyword evidence="2" id="KW-1185">Reference proteome</keyword>
<accession>A0ABD0JD62</accession>
<comment type="caution">
    <text evidence="1">The sequence shown here is derived from an EMBL/GenBank/DDBJ whole genome shotgun (WGS) entry which is preliminary data.</text>
</comment>
<organism evidence="1 2">
    <name type="scientific">Batillaria attramentaria</name>
    <dbReference type="NCBI Taxonomy" id="370345"/>
    <lineage>
        <taxon>Eukaryota</taxon>
        <taxon>Metazoa</taxon>
        <taxon>Spiralia</taxon>
        <taxon>Lophotrochozoa</taxon>
        <taxon>Mollusca</taxon>
        <taxon>Gastropoda</taxon>
        <taxon>Caenogastropoda</taxon>
        <taxon>Sorbeoconcha</taxon>
        <taxon>Cerithioidea</taxon>
        <taxon>Batillariidae</taxon>
        <taxon>Batillaria</taxon>
    </lineage>
</organism>
<dbReference type="EMBL" id="JACVVK020000497">
    <property type="protein sequence ID" value="KAK7471353.1"/>
    <property type="molecule type" value="Genomic_DNA"/>
</dbReference>
<proteinExistence type="predicted"/>
<evidence type="ECO:0000313" key="1">
    <source>
        <dbReference type="EMBL" id="KAK7471353.1"/>
    </source>
</evidence>
<evidence type="ECO:0000313" key="2">
    <source>
        <dbReference type="Proteomes" id="UP001519460"/>
    </source>
</evidence>
<dbReference type="Proteomes" id="UP001519460">
    <property type="component" value="Unassembled WGS sequence"/>
</dbReference>
<reference evidence="1 2" key="1">
    <citation type="journal article" date="2023" name="Sci. Data">
        <title>Genome assembly of the Korean intertidal mud-creeper Batillaria attramentaria.</title>
        <authorList>
            <person name="Patra A.K."/>
            <person name="Ho P.T."/>
            <person name="Jun S."/>
            <person name="Lee S.J."/>
            <person name="Kim Y."/>
            <person name="Won Y.J."/>
        </authorList>
    </citation>
    <scope>NUCLEOTIDE SEQUENCE [LARGE SCALE GENOMIC DNA]</scope>
    <source>
        <strain evidence="1">Wonlab-2016</strain>
    </source>
</reference>
<dbReference type="AlphaFoldDB" id="A0ABD0JD62"/>
<gene>
    <name evidence="1" type="ORF">BaRGS_00036028</name>
</gene>
<protein>
    <submittedName>
        <fullName evidence="1">Uncharacterized protein</fullName>
    </submittedName>
</protein>
<sequence length="115" mass="13529">MSDTLSSGSNHLCTAGIRRRYELNRQQERLSNMTCESLDVNVLKIVAENNLRRLITGTDVIEQLSESFSAVCQDSFKWFTLIWRFFRHAELRIKGKSWLWLGRYFEFSCAILDCR</sequence>